<keyword evidence="1" id="KW-0812">Transmembrane</keyword>
<dbReference type="Proteomes" id="UP001343698">
    <property type="component" value="Unassembled WGS sequence"/>
</dbReference>
<dbReference type="AlphaFoldDB" id="A0A5B2U0G2"/>
<sequence length="89" mass="10287">MTAIVEIIGAISILTAVGFLIIYVKESFIDQPNKSELNLQKTGNNESFINMNVDSLINDISTETNPEVKREKRKRLESFRLRNKFYYSK</sequence>
<organism evidence="2 4">
    <name type="scientific">Maribacter flavus</name>
    <dbReference type="NCBI Taxonomy" id="1658664"/>
    <lineage>
        <taxon>Bacteria</taxon>
        <taxon>Pseudomonadati</taxon>
        <taxon>Bacteroidota</taxon>
        <taxon>Flavobacteriia</taxon>
        <taxon>Flavobacteriales</taxon>
        <taxon>Flavobacteriaceae</taxon>
        <taxon>Maribacter</taxon>
    </lineage>
</organism>
<keyword evidence="1" id="KW-0472">Membrane</keyword>
<evidence type="ECO:0000256" key="1">
    <source>
        <dbReference type="SAM" id="Phobius"/>
    </source>
</evidence>
<dbReference type="RefSeq" id="WP_138257202.1">
    <property type="nucleotide sequence ID" value="NZ_JAZDDF010000001.1"/>
</dbReference>
<keyword evidence="1" id="KW-1133">Transmembrane helix</keyword>
<feature type="transmembrane region" description="Helical" evidence="1">
    <location>
        <begin position="6"/>
        <end position="24"/>
    </location>
</feature>
<accession>A0A5B2U0G2</accession>
<evidence type="ECO:0000313" key="4">
    <source>
        <dbReference type="Proteomes" id="UP000323188"/>
    </source>
</evidence>
<comment type="caution">
    <text evidence="2">The sequence shown here is derived from an EMBL/GenBank/DDBJ whole genome shotgun (WGS) entry which is preliminary data.</text>
</comment>
<dbReference type="EMBL" id="VUOE01000001">
    <property type="protein sequence ID" value="KAA2219843.1"/>
    <property type="molecule type" value="Genomic_DNA"/>
</dbReference>
<reference evidence="2 4" key="1">
    <citation type="submission" date="2019-09" db="EMBL/GenBank/DDBJ databases">
        <authorList>
            <person name="Khan S.A."/>
            <person name="Jeon C.O."/>
            <person name="Chun B.H."/>
            <person name="Jeong S.E."/>
        </authorList>
    </citation>
    <scope>NUCLEOTIDE SEQUENCE [LARGE SCALE GENOMIC DNA]</scope>
    <source>
        <strain evidence="2 4">KCTC 42508</strain>
    </source>
</reference>
<evidence type="ECO:0000313" key="2">
    <source>
        <dbReference type="EMBL" id="KAA2219843.1"/>
    </source>
</evidence>
<reference evidence="3 5" key="2">
    <citation type="submission" date="2024-01" db="EMBL/GenBank/DDBJ databases">
        <title>Maribacter spp. originated from different algae showed divergent polysaccharides utilization ability.</title>
        <authorList>
            <person name="Wang H."/>
            <person name="Wu Y."/>
        </authorList>
    </citation>
    <scope>NUCLEOTIDE SEQUENCE [LARGE SCALE GENOMIC DNA]</scope>
    <source>
        <strain evidence="3 5">KPT27_14</strain>
    </source>
</reference>
<gene>
    <name evidence="2" type="ORF">F0361_09730</name>
    <name evidence="3" type="ORF">V1H85_05810</name>
</gene>
<protein>
    <submittedName>
        <fullName evidence="2">Uncharacterized protein</fullName>
    </submittedName>
</protein>
<evidence type="ECO:0000313" key="3">
    <source>
        <dbReference type="EMBL" id="MEE1971951.1"/>
    </source>
</evidence>
<dbReference type="EMBL" id="JAZDDF010000001">
    <property type="protein sequence ID" value="MEE1971951.1"/>
    <property type="molecule type" value="Genomic_DNA"/>
</dbReference>
<proteinExistence type="predicted"/>
<name>A0A5B2U0G2_9FLAO</name>
<evidence type="ECO:0000313" key="5">
    <source>
        <dbReference type="Proteomes" id="UP001343698"/>
    </source>
</evidence>
<dbReference type="Proteomes" id="UP000323188">
    <property type="component" value="Unassembled WGS sequence"/>
</dbReference>
<keyword evidence="5" id="KW-1185">Reference proteome</keyword>